<dbReference type="Gene3D" id="3.50.50.60">
    <property type="entry name" value="FAD/NAD(P)-binding domain"/>
    <property type="match status" value="1"/>
</dbReference>
<dbReference type="SUPFAM" id="SSF51905">
    <property type="entry name" value="FAD/NAD(P)-binding domain"/>
    <property type="match status" value="1"/>
</dbReference>
<reference evidence="2 3" key="1">
    <citation type="submission" date="2015-05" db="EMBL/GenBank/DDBJ databases">
        <title>Distinctive expansion of gene families associated with plant cell wall degradation and secondary metabolism in the genomes of grapevine trunk pathogens.</title>
        <authorList>
            <person name="Lawrence D.P."/>
            <person name="Travadon R."/>
            <person name="Rolshausen P.E."/>
            <person name="Baumgartner K."/>
        </authorList>
    </citation>
    <scope>NUCLEOTIDE SEQUENCE [LARGE SCALE GENOMIC DNA]</scope>
    <source>
        <strain evidence="2">DA912</strain>
    </source>
</reference>
<proteinExistence type="predicted"/>
<evidence type="ECO:0000313" key="2">
    <source>
        <dbReference type="EMBL" id="KKY35091.1"/>
    </source>
</evidence>
<dbReference type="Proteomes" id="UP000034680">
    <property type="component" value="Unassembled WGS sequence"/>
</dbReference>
<protein>
    <submittedName>
        <fullName evidence="2">Putative fad dependent oxidoreductase superfamily</fullName>
    </submittedName>
</protein>
<accession>A0A0G2FM21</accession>
<feature type="domain" description="FAD dependent oxidoreductase" evidence="1">
    <location>
        <begin position="43"/>
        <end position="425"/>
    </location>
</feature>
<gene>
    <name evidence="2" type="ORF">UCDDA912_g04949</name>
</gene>
<sequence length="456" mass="49802">MAANQDSHKLLPVANPTSSYWRSELHHLDSHRSTPDLPKESQIVIIGAGIAGVSVAYHLSTAPSPPSILLLEARQTCSGATGRNGGHVKLKTTTLMKHTDKSGVAAADEFARFVWAQSPALKEAIEKEGIECEFELRRSYDVFKSEEEAARLEDKWKEYLARGCEWTSNVHWTGGEFAERLTSIKGAKGAFSVPACSLWPYKFVTGLLERAVGKNPGLNLQTETPVLSVETNEDGSAVIRTTRGPVKAEKVIFATNAYAAALLPEYRGVITPFKGTATHLAAEDGWEPVFPHLSHTYNIDFGLVPGSETVDYLNPRPDGGIVVGGGNWIFREQRELWYDTVDDSTLIEPIVKQNYFGGYMQRNFMGWNDSGTGLESIWTGIQGATPDGLPHIGKIPGKQSQWILAGFNGGGMSFAFLSAKAVAKMALDNLPFDQSGVDVPNLFKTTEERLRQASST</sequence>
<dbReference type="InterPro" id="IPR036188">
    <property type="entry name" value="FAD/NAD-bd_sf"/>
</dbReference>
<organism evidence="2 3">
    <name type="scientific">Diaporthe ampelina</name>
    <dbReference type="NCBI Taxonomy" id="1214573"/>
    <lineage>
        <taxon>Eukaryota</taxon>
        <taxon>Fungi</taxon>
        <taxon>Dikarya</taxon>
        <taxon>Ascomycota</taxon>
        <taxon>Pezizomycotina</taxon>
        <taxon>Sordariomycetes</taxon>
        <taxon>Sordariomycetidae</taxon>
        <taxon>Diaporthales</taxon>
        <taxon>Diaporthaceae</taxon>
        <taxon>Diaporthe</taxon>
    </lineage>
</organism>
<dbReference type="STRING" id="1214573.A0A0G2FM21"/>
<keyword evidence="3" id="KW-1185">Reference proteome</keyword>
<dbReference type="GO" id="GO:0005737">
    <property type="term" value="C:cytoplasm"/>
    <property type="evidence" value="ECO:0007669"/>
    <property type="project" value="TreeGrafter"/>
</dbReference>
<dbReference type="Gene3D" id="3.30.9.10">
    <property type="entry name" value="D-Amino Acid Oxidase, subunit A, domain 2"/>
    <property type="match status" value="1"/>
</dbReference>
<dbReference type="PANTHER" id="PTHR13847">
    <property type="entry name" value="SARCOSINE DEHYDROGENASE-RELATED"/>
    <property type="match status" value="1"/>
</dbReference>
<reference evidence="2 3" key="2">
    <citation type="submission" date="2015-05" db="EMBL/GenBank/DDBJ databases">
        <authorList>
            <person name="Morales-Cruz A."/>
            <person name="Amrine K.C."/>
            <person name="Cantu D."/>
        </authorList>
    </citation>
    <scope>NUCLEOTIDE SEQUENCE [LARGE SCALE GENOMIC DNA]</scope>
    <source>
        <strain evidence="2">DA912</strain>
    </source>
</reference>
<dbReference type="PANTHER" id="PTHR13847:SF279">
    <property type="entry name" value="FAD DEPENDENT OXIDOREDUCTASE DOMAIN-CONTAINING PROTEIN-RELATED"/>
    <property type="match status" value="1"/>
</dbReference>
<name>A0A0G2FM21_9PEZI</name>
<dbReference type="AlphaFoldDB" id="A0A0G2FM21"/>
<dbReference type="Pfam" id="PF01266">
    <property type="entry name" value="DAO"/>
    <property type="match status" value="1"/>
</dbReference>
<evidence type="ECO:0000259" key="1">
    <source>
        <dbReference type="Pfam" id="PF01266"/>
    </source>
</evidence>
<dbReference type="EMBL" id="LCUC01000173">
    <property type="protein sequence ID" value="KKY35091.1"/>
    <property type="molecule type" value="Genomic_DNA"/>
</dbReference>
<comment type="caution">
    <text evidence="2">The sequence shown here is derived from an EMBL/GenBank/DDBJ whole genome shotgun (WGS) entry which is preliminary data.</text>
</comment>
<evidence type="ECO:0000313" key="3">
    <source>
        <dbReference type="Proteomes" id="UP000034680"/>
    </source>
</evidence>
<dbReference type="InterPro" id="IPR006076">
    <property type="entry name" value="FAD-dep_OxRdtase"/>
</dbReference>
<dbReference type="OrthoDB" id="429143at2759"/>